<evidence type="ECO:0000313" key="2">
    <source>
        <dbReference type="Proteomes" id="UP001633002"/>
    </source>
</evidence>
<dbReference type="EMBL" id="JBJQOH010000006">
    <property type="protein sequence ID" value="KAL3684406.1"/>
    <property type="molecule type" value="Genomic_DNA"/>
</dbReference>
<organism evidence="1 2">
    <name type="scientific">Riccia sorocarpa</name>
    <dbReference type="NCBI Taxonomy" id="122646"/>
    <lineage>
        <taxon>Eukaryota</taxon>
        <taxon>Viridiplantae</taxon>
        <taxon>Streptophyta</taxon>
        <taxon>Embryophyta</taxon>
        <taxon>Marchantiophyta</taxon>
        <taxon>Marchantiopsida</taxon>
        <taxon>Marchantiidae</taxon>
        <taxon>Marchantiales</taxon>
        <taxon>Ricciaceae</taxon>
        <taxon>Riccia</taxon>
    </lineage>
</organism>
<gene>
    <name evidence="1" type="ORF">R1sor_002428</name>
</gene>
<keyword evidence="2" id="KW-1185">Reference proteome</keyword>
<sequence>MMTRTFLFPSGLADAAGIQVVEASSSSGFNEIILIGRNYSSISGVSVGKRQFRHRWTIPSKKSRAQNLSRANFCTLIRASVFGPELSYELADQLNAWIVPAPPEPVQFPRKNLNMKFAVLLMRSAYEAVDDLDFIPMNKFQQRFWKLRQSELEPYTLQYKPLKVKYGDLTDPLYFDFISFSQFATISQEMQNGEVVFQEKIGANGETQVVRRDGNLTDNSKLPMAFIKRAGDVIYQRLVEGFEDQSFNAPSPLAEGSSFDSGVQNVLQILVDQGYALKATVDQVTPSSDSLGGKFRVKVDGGATLWGLQTLVSRRASVLPTFDTLAVGGFLRACKKRATYKIRYSDTSVEELWTVTV</sequence>
<accession>A0ABD3H0X2</accession>
<evidence type="ECO:0000313" key="1">
    <source>
        <dbReference type="EMBL" id="KAL3684406.1"/>
    </source>
</evidence>
<dbReference type="AlphaFoldDB" id="A0ABD3H0X2"/>
<protein>
    <submittedName>
        <fullName evidence="1">Uncharacterized protein</fullName>
    </submittedName>
</protein>
<comment type="caution">
    <text evidence="1">The sequence shown here is derived from an EMBL/GenBank/DDBJ whole genome shotgun (WGS) entry which is preliminary data.</text>
</comment>
<proteinExistence type="predicted"/>
<reference evidence="1 2" key="1">
    <citation type="submission" date="2024-09" db="EMBL/GenBank/DDBJ databases">
        <title>Chromosome-scale assembly of Riccia sorocarpa.</title>
        <authorList>
            <person name="Paukszto L."/>
        </authorList>
    </citation>
    <scope>NUCLEOTIDE SEQUENCE [LARGE SCALE GENOMIC DNA]</scope>
    <source>
        <strain evidence="1">LP-2024</strain>
        <tissue evidence="1">Aerial parts of the thallus</tissue>
    </source>
</reference>
<name>A0ABD3H0X2_9MARC</name>
<dbReference type="Proteomes" id="UP001633002">
    <property type="component" value="Unassembled WGS sequence"/>
</dbReference>